<accession>A0A1T2X2P8</accession>
<dbReference type="STRING" id="1324314.BVG16_25710"/>
<reference evidence="3 4" key="1">
    <citation type="submission" date="2017-01" db="EMBL/GenBank/DDBJ databases">
        <title>Genome analysis of Paenibacillus selenitrireducens ES3-24.</title>
        <authorList>
            <person name="Xu D."/>
            <person name="Yao R."/>
            <person name="Zheng S."/>
        </authorList>
    </citation>
    <scope>NUCLEOTIDE SEQUENCE [LARGE SCALE GENOMIC DNA]</scope>
    <source>
        <strain evidence="3 4">ES3-24</strain>
    </source>
</reference>
<evidence type="ECO:0000313" key="4">
    <source>
        <dbReference type="Proteomes" id="UP000190188"/>
    </source>
</evidence>
<dbReference type="OrthoDB" id="2678541at2"/>
<evidence type="ECO:0000313" key="3">
    <source>
        <dbReference type="EMBL" id="OPA74144.1"/>
    </source>
</evidence>
<dbReference type="RefSeq" id="WP_078502059.1">
    <property type="nucleotide sequence ID" value="NZ_MSZX01000012.1"/>
</dbReference>
<protein>
    <submittedName>
        <fullName evidence="3">S-layer protein</fullName>
    </submittedName>
</protein>
<dbReference type="PROSITE" id="PS51272">
    <property type="entry name" value="SLH"/>
    <property type="match status" value="1"/>
</dbReference>
<dbReference type="Pfam" id="PF00395">
    <property type="entry name" value="SLH"/>
    <property type="match status" value="1"/>
</dbReference>
<evidence type="ECO:0000259" key="2">
    <source>
        <dbReference type="PROSITE" id="PS51272"/>
    </source>
</evidence>
<feature type="domain" description="SLH" evidence="2">
    <location>
        <begin position="25"/>
        <end position="88"/>
    </location>
</feature>
<organism evidence="3 4">
    <name type="scientific">Paenibacillus selenitireducens</name>
    <dbReference type="NCBI Taxonomy" id="1324314"/>
    <lineage>
        <taxon>Bacteria</taxon>
        <taxon>Bacillati</taxon>
        <taxon>Bacillota</taxon>
        <taxon>Bacilli</taxon>
        <taxon>Bacillales</taxon>
        <taxon>Paenibacillaceae</taxon>
        <taxon>Paenibacillus</taxon>
    </lineage>
</organism>
<name>A0A1T2X2P8_9BACL</name>
<proteinExistence type="predicted"/>
<gene>
    <name evidence="3" type="ORF">BVG16_25710</name>
</gene>
<sequence>MKRLLVLGAALLVSATLFVTQVQAAEGVIFKDTENHWAKTTIEWGVEKGIVKGYANGMFMPNQNVTEAEFIRMLYVGITGKDLEDQFISDHWSDKYYNHLYFKNYPLNGYADVKQRSTYATRAHIAELVSSADGVNYSGNQAIQYLLGKKYATGRVKGENTIQGFMGGYTITRAEALQLIRNLMDHGMQELYDRPQEASAEAKLPKLPTAWDSYRDQMYITIRKQVFPKYTGYRIYDDGNSKIILSKTLQQADTDTAVAVQFEQQIMSFSGVSLSNAADITQRNMMLDILNLYGFKVDAAFLKKVDEAEKNKKEISVTVSNKTLVIDPQITSPAGNATVYYKWWK</sequence>
<feature type="chain" id="PRO_5012481878" evidence="1">
    <location>
        <begin position="25"/>
        <end position="345"/>
    </location>
</feature>
<comment type="caution">
    <text evidence="3">The sequence shown here is derived from an EMBL/GenBank/DDBJ whole genome shotgun (WGS) entry which is preliminary data.</text>
</comment>
<keyword evidence="1" id="KW-0732">Signal</keyword>
<dbReference type="Proteomes" id="UP000190188">
    <property type="component" value="Unassembled WGS sequence"/>
</dbReference>
<dbReference type="AlphaFoldDB" id="A0A1T2X2P8"/>
<feature type="signal peptide" evidence="1">
    <location>
        <begin position="1"/>
        <end position="24"/>
    </location>
</feature>
<keyword evidence="4" id="KW-1185">Reference proteome</keyword>
<dbReference type="InterPro" id="IPR001119">
    <property type="entry name" value="SLH_dom"/>
</dbReference>
<evidence type="ECO:0000256" key="1">
    <source>
        <dbReference type="SAM" id="SignalP"/>
    </source>
</evidence>
<dbReference type="EMBL" id="MSZX01000012">
    <property type="protein sequence ID" value="OPA74144.1"/>
    <property type="molecule type" value="Genomic_DNA"/>
</dbReference>